<evidence type="ECO:0000313" key="10">
    <source>
        <dbReference type="EMBL" id="DBA01696.1"/>
    </source>
</evidence>
<dbReference type="GO" id="GO:0005254">
    <property type="term" value="F:chloride channel activity"/>
    <property type="evidence" value="ECO:0007669"/>
    <property type="project" value="InterPro"/>
</dbReference>
<evidence type="ECO:0000256" key="8">
    <source>
        <dbReference type="SAM" id="MobiDB-lite"/>
    </source>
</evidence>
<keyword evidence="11" id="KW-1185">Reference proteome</keyword>
<dbReference type="Pfam" id="PF25539">
    <property type="entry name" value="Bestrophin_2"/>
    <property type="match status" value="1"/>
</dbReference>
<keyword evidence="3" id="KW-1003">Cell membrane</keyword>
<keyword evidence="4 9" id="KW-0812">Transmembrane</keyword>
<feature type="transmembrane region" description="Helical" evidence="9">
    <location>
        <begin position="61"/>
        <end position="81"/>
    </location>
</feature>
<comment type="caution">
    <text evidence="10">The sequence shown here is derived from an EMBL/GenBank/DDBJ whole genome shotgun (WGS) entry which is preliminary data.</text>
</comment>
<evidence type="ECO:0000256" key="5">
    <source>
        <dbReference type="ARBA" id="ARBA00022989"/>
    </source>
</evidence>
<evidence type="ECO:0000313" key="11">
    <source>
        <dbReference type="Proteomes" id="UP001146120"/>
    </source>
</evidence>
<dbReference type="AlphaFoldDB" id="A0AAV2Z5Y7"/>
<keyword evidence="7 9" id="KW-0472">Membrane</keyword>
<keyword evidence="2" id="KW-0813">Transport</keyword>
<feature type="transmembrane region" description="Helical" evidence="9">
    <location>
        <begin position="21"/>
        <end position="41"/>
    </location>
</feature>
<reference evidence="10" key="2">
    <citation type="journal article" date="2023" name="Microbiol Resour">
        <title>Decontamination and Annotation of the Draft Genome Sequence of the Oomycete Lagenidium giganteum ARSEF 373.</title>
        <authorList>
            <person name="Morgan W.R."/>
            <person name="Tartar A."/>
        </authorList>
    </citation>
    <scope>NUCLEOTIDE SEQUENCE</scope>
    <source>
        <strain evidence="10">ARSEF 373</strain>
    </source>
</reference>
<evidence type="ECO:0000256" key="4">
    <source>
        <dbReference type="ARBA" id="ARBA00022692"/>
    </source>
</evidence>
<organism evidence="10 11">
    <name type="scientific">Lagenidium giganteum</name>
    <dbReference type="NCBI Taxonomy" id="4803"/>
    <lineage>
        <taxon>Eukaryota</taxon>
        <taxon>Sar</taxon>
        <taxon>Stramenopiles</taxon>
        <taxon>Oomycota</taxon>
        <taxon>Peronosporomycetes</taxon>
        <taxon>Pythiales</taxon>
        <taxon>Pythiaceae</taxon>
    </lineage>
</organism>
<evidence type="ECO:0000256" key="7">
    <source>
        <dbReference type="ARBA" id="ARBA00023136"/>
    </source>
</evidence>
<feature type="region of interest" description="Disordered" evidence="8">
    <location>
        <begin position="368"/>
        <end position="426"/>
    </location>
</feature>
<keyword evidence="5 9" id="KW-1133">Transmembrane helix</keyword>
<evidence type="ECO:0000256" key="2">
    <source>
        <dbReference type="ARBA" id="ARBA00022448"/>
    </source>
</evidence>
<comment type="subcellular location">
    <subcellularLocation>
        <location evidence="1">Cell membrane</location>
        <topology evidence="1">Multi-pass membrane protein</topology>
    </subcellularLocation>
</comment>
<dbReference type="GO" id="GO:0005886">
    <property type="term" value="C:plasma membrane"/>
    <property type="evidence" value="ECO:0007669"/>
    <property type="project" value="UniProtKB-SubCell"/>
</dbReference>
<sequence>MIYYSTRDVLQLLVRVHGSALFGNASVVLRALLVALVALAVALLDARFQFLPSDNSEHKGLVLSIANTTCVFVGLLLAFRLNAAFQQWRMGVIDISTFGEAARTLLSSACASLQFPRRADEPKQVTSKIQFLRDLKRYTMVYIGLVFHDCRGKDSPRELRELLTEKESEAFLLTDVQQLGAHTWNRHKNVIGSYNKLRASVVELWLRRTVNRALEKRYISPEQAQQLNVSISAFPQMYTRVFNLSNIPIPFNYAQLLHVCVIALLLLYIVALVPIAGLYAPLWVLLWAWLLFAAEQVAIEIECPFGLEPNAIDLEARVLCIQDELQAVLQAHFLAVGIMENMSSLARTPSLESLLSIGDRAPHEVRRIRSPSGASTVSSASTAYSGAASMPPQSGQGERGQLLQTWPTPTYGSQVSTSSNLEHIEV</sequence>
<evidence type="ECO:0000256" key="1">
    <source>
        <dbReference type="ARBA" id="ARBA00004651"/>
    </source>
</evidence>
<keyword evidence="6" id="KW-0406">Ion transport</keyword>
<dbReference type="PANTHER" id="PTHR33281">
    <property type="entry name" value="UPF0187 PROTEIN YNEE"/>
    <property type="match status" value="1"/>
</dbReference>
<proteinExistence type="predicted"/>
<protein>
    <submittedName>
        <fullName evidence="10">Uncharacterized protein</fullName>
    </submittedName>
</protein>
<dbReference type="PANTHER" id="PTHR33281:SF19">
    <property type="entry name" value="VOLTAGE-DEPENDENT ANION CHANNEL-FORMING PROTEIN YNEE"/>
    <property type="match status" value="1"/>
</dbReference>
<dbReference type="EMBL" id="DAKRPA010000043">
    <property type="protein sequence ID" value="DBA01696.1"/>
    <property type="molecule type" value="Genomic_DNA"/>
</dbReference>
<gene>
    <name evidence="10" type="ORF">N0F65_010347</name>
</gene>
<evidence type="ECO:0000256" key="3">
    <source>
        <dbReference type="ARBA" id="ARBA00022475"/>
    </source>
</evidence>
<feature type="transmembrane region" description="Helical" evidence="9">
    <location>
        <begin position="256"/>
        <end position="276"/>
    </location>
</feature>
<name>A0AAV2Z5Y7_9STRA</name>
<evidence type="ECO:0000256" key="6">
    <source>
        <dbReference type="ARBA" id="ARBA00023065"/>
    </source>
</evidence>
<dbReference type="InterPro" id="IPR044669">
    <property type="entry name" value="YneE/VCCN1/2-like"/>
</dbReference>
<feature type="compositionally biased region" description="Polar residues" evidence="8">
    <location>
        <begin position="391"/>
        <end position="426"/>
    </location>
</feature>
<reference evidence="10" key="1">
    <citation type="submission" date="2022-11" db="EMBL/GenBank/DDBJ databases">
        <authorList>
            <person name="Morgan W.R."/>
            <person name="Tartar A."/>
        </authorList>
    </citation>
    <scope>NUCLEOTIDE SEQUENCE</scope>
    <source>
        <strain evidence="10">ARSEF 373</strain>
    </source>
</reference>
<accession>A0AAV2Z5Y7</accession>
<evidence type="ECO:0000256" key="9">
    <source>
        <dbReference type="SAM" id="Phobius"/>
    </source>
</evidence>
<feature type="compositionally biased region" description="Low complexity" evidence="8">
    <location>
        <begin position="370"/>
        <end position="389"/>
    </location>
</feature>
<dbReference type="Proteomes" id="UP001146120">
    <property type="component" value="Unassembled WGS sequence"/>
</dbReference>